<protein>
    <recommendedName>
        <fullName evidence="4">Lipoprotein</fullName>
    </recommendedName>
</protein>
<keyword evidence="1" id="KW-1133">Transmembrane helix</keyword>
<evidence type="ECO:0000313" key="2">
    <source>
        <dbReference type="EMBL" id="MEN0577688.1"/>
    </source>
</evidence>
<evidence type="ECO:0008006" key="4">
    <source>
        <dbReference type="Google" id="ProtNLM"/>
    </source>
</evidence>
<proteinExistence type="predicted"/>
<dbReference type="Proteomes" id="UP001411173">
    <property type="component" value="Unassembled WGS sequence"/>
</dbReference>
<comment type="caution">
    <text evidence="2">The sequence shown here is derived from an EMBL/GenBank/DDBJ whole genome shotgun (WGS) entry which is preliminary data.</text>
</comment>
<evidence type="ECO:0000256" key="1">
    <source>
        <dbReference type="SAM" id="Phobius"/>
    </source>
</evidence>
<keyword evidence="3" id="KW-1185">Reference proteome</keyword>
<feature type="transmembrane region" description="Helical" evidence="1">
    <location>
        <begin position="12"/>
        <end position="32"/>
    </location>
</feature>
<dbReference type="EMBL" id="JBCIVJ010000001">
    <property type="protein sequence ID" value="MEN0577688.1"/>
    <property type="molecule type" value="Genomic_DNA"/>
</dbReference>
<keyword evidence="1" id="KW-0472">Membrane</keyword>
<reference evidence="2 3" key="1">
    <citation type="submission" date="2024-02" db="EMBL/GenBank/DDBJ databases">
        <title>Whole genome of MDR Enterobacteriaceae from southern Thailand.</title>
        <authorList>
            <person name="Surachat K."/>
        </authorList>
    </citation>
    <scope>NUCLEOTIDE SEQUENCE [LARGE SCALE GENOMIC DNA]</scope>
    <source>
        <strain evidence="2 3">PSU_29</strain>
    </source>
</reference>
<sequence>MKFYNFLYTPKVIFFTLFLACIVTLSLSFYSWNRINNFSSVVDKSNSNNVKYNIDFCKSSDDTLFIKGWIFDDSYPKSGKLIITSTANSKEFIIPLFTFVREDVSRAFSRTDSFDKVGFNASINKRLVGYNNNAEFNFYFMNNNGKVNKVLSYECKQ</sequence>
<dbReference type="RefSeq" id="WP_343193045.1">
    <property type="nucleotide sequence ID" value="NZ_JBCIVJ010000001.1"/>
</dbReference>
<organism evidence="2 3">
    <name type="scientific">Phytobacter palmae</name>
    <dbReference type="NCBI Taxonomy" id="1855371"/>
    <lineage>
        <taxon>Bacteria</taxon>
        <taxon>Pseudomonadati</taxon>
        <taxon>Pseudomonadota</taxon>
        <taxon>Gammaproteobacteria</taxon>
        <taxon>Enterobacterales</taxon>
        <taxon>Enterobacteriaceae</taxon>
        <taxon>Phytobacter</taxon>
    </lineage>
</organism>
<gene>
    <name evidence="2" type="ORF">AAIG39_01535</name>
</gene>
<evidence type="ECO:0000313" key="3">
    <source>
        <dbReference type="Proteomes" id="UP001411173"/>
    </source>
</evidence>
<keyword evidence="1" id="KW-0812">Transmembrane</keyword>
<name>A0ABU9UZ90_9ENTR</name>
<accession>A0ABU9UZ90</accession>